<dbReference type="GeneID" id="95984973"/>
<feature type="compositionally biased region" description="Low complexity" evidence="3">
    <location>
        <begin position="487"/>
        <end position="499"/>
    </location>
</feature>
<dbReference type="InterPro" id="IPR001452">
    <property type="entry name" value="SH3_domain"/>
</dbReference>
<evidence type="ECO:0000313" key="5">
    <source>
        <dbReference type="EMBL" id="KAL1409931.1"/>
    </source>
</evidence>
<keyword evidence="6" id="KW-1185">Reference proteome</keyword>
<dbReference type="SMART" id="SM00326">
    <property type="entry name" value="SH3"/>
    <property type="match status" value="1"/>
</dbReference>
<evidence type="ECO:0000313" key="6">
    <source>
        <dbReference type="Proteomes" id="UP001565368"/>
    </source>
</evidence>
<feature type="domain" description="SH3" evidence="4">
    <location>
        <begin position="395"/>
        <end position="458"/>
    </location>
</feature>
<evidence type="ECO:0000259" key="4">
    <source>
        <dbReference type="PROSITE" id="PS50002"/>
    </source>
</evidence>
<feature type="compositionally biased region" description="Low complexity" evidence="3">
    <location>
        <begin position="53"/>
        <end position="85"/>
    </location>
</feature>
<feature type="compositionally biased region" description="Acidic residues" evidence="3">
    <location>
        <begin position="383"/>
        <end position="397"/>
    </location>
</feature>
<proteinExistence type="predicted"/>
<feature type="region of interest" description="Disordered" evidence="3">
    <location>
        <begin position="1"/>
        <end position="280"/>
    </location>
</feature>
<feature type="compositionally biased region" description="Pro residues" evidence="3">
    <location>
        <begin position="18"/>
        <end position="33"/>
    </location>
</feature>
<protein>
    <recommendedName>
        <fullName evidence="4">SH3 domain-containing protein</fullName>
    </recommendedName>
</protein>
<keyword evidence="1 2" id="KW-0728">SH3 domain</keyword>
<dbReference type="SUPFAM" id="SSF50044">
    <property type="entry name" value="SH3-domain"/>
    <property type="match status" value="1"/>
</dbReference>
<feature type="compositionally biased region" description="Low complexity" evidence="3">
    <location>
        <begin position="197"/>
        <end position="206"/>
    </location>
</feature>
<sequence>MATIDLADAPAAPAPTSAAPPSPSRKKATPPPLAVGARATPPRSPVSPRRRAPASPGGMMLPPSVPSSSAPGSSAPGSSTPSGSGTPPPTAPSPRKASNASLGGRSSPPTRRPLSALAFAGPSLAGSLPKPRSNSSLNSSRPAPPSPANSRPQSQIMIASPGSPHLSPRMSPGLSPGAVSPGADVSASSSGFRDRAGSTASSTSWRSRARPKSTLGATSLVPSQALFEASDSGSSRDPSLGPSETTSLAPPPDIEDQRQRQLSPMVEASESDRASCLSAQSPTITSLAVTLVRRVVVRDYAFPAEDDRFKGLGPHRPYSNWGEGEPEPTPPAAEERDDARSGWPSLSLSWGFLGRRAGAAADVDAEPEADFSLPEPDHTNDEYWSDDEGDDDDEEPDGLYRAAYAFEPEGVNEMAIEDGDLLDVRGRGGGGDGWVIAIRLDTQEEGLVPEGYLEPVTRDDYPEAWEQVHESRLGIRRASGEAEGAEPEAPAAATEATAA</sequence>
<evidence type="ECO:0000256" key="1">
    <source>
        <dbReference type="ARBA" id="ARBA00022443"/>
    </source>
</evidence>
<evidence type="ECO:0000256" key="2">
    <source>
        <dbReference type="PROSITE-ProRule" id="PRU00192"/>
    </source>
</evidence>
<evidence type="ECO:0000256" key="3">
    <source>
        <dbReference type="SAM" id="MobiDB-lite"/>
    </source>
</evidence>
<feature type="region of interest" description="Disordered" evidence="3">
    <location>
        <begin position="477"/>
        <end position="499"/>
    </location>
</feature>
<feature type="region of interest" description="Disordered" evidence="3">
    <location>
        <begin position="306"/>
        <end position="341"/>
    </location>
</feature>
<feature type="compositionally biased region" description="Low complexity" evidence="3">
    <location>
        <begin position="127"/>
        <end position="141"/>
    </location>
</feature>
<dbReference type="Proteomes" id="UP001565368">
    <property type="component" value="Unassembled WGS sequence"/>
</dbReference>
<dbReference type="PROSITE" id="PS50002">
    <property type="entry name" value="SH3"/>
    <property type="match status" value="1"/>
</dbReference>
<name>A0ABR3Q5B7_9TREE</name>
<dbReference type="Gene3D" id="2.30.30.40">
    <property type="entry name" value="SH3 Domains"/>
    <property type="match status" value="1"/>
</dbReference>
<feature type="region of interest" description="Disordered" evidence="3">
    <location>
        <begin position="359"/>
        <end position="397"/>
    </location>
</feature>
<comment type="caution">
    <text evidence="5">The sequence shown here is derived from an EMBL/GenBank/DDBJ whole genome shotgun (WGS) entry which is preliminary data.</text>
</comment>
<dbReference type="InterPro" id="IPR036028">
    <property type="entry name" value="SH3-like_dom_sf"/>
</dbReference>
<dbReference type="RefSeq" id="XP_069209875.1">
    <property type="nucleotide sequence ID" value="XM_069352457.1"/>
</dbReference>
<gene>
    <name evidence="5" type="ORF">Q8F55_003930</name>
</gene>
<feature type="compositionally biased region" description="Polar residues" evidence="3">
    <location>
        <begin position="231"/>
        <end position="248"/>
    </location>
</feature>
<accession>A0ABR3Q5B7</accession>
<dbReference type="EMBL" id="JBBXJM010000003">
    <property type="protein sequence ID" value="KAL1409931.1"/>
    <property type="molecule type" value="Genomic_DNA"/>
</dbReference>
<reference evidence="5 6" key="1">
    <citation type="submission" date="2023-08" db="EMBL/GenBank/DDBJ databases">
        <title>Annotated Genome Sequence of Vanrija albida AlHP1.</title>
        <authorList>
            <person name="Herzog R."/>
        </authorList>
    </citation>
    <scope>NUCLEOTIDE SEQUENCE [LARGE SCALE GENOMIC DNA]</scope>
    <source>
        <strain evidence="5 6">AlHP1</strain>
    </source>
</reference>
<organism evidence="5 6">
    <name type="scientific">Vanrija albida</name>
    <dbReference type="NCBI Taxonomy" id="181172"/>
    <lineage>
        <taxon>Eukaryota</taxon>
        <taxon>Fungi</taxon>
        <taxon>Dikarya</taxon>
        <taxon>Basidiomycota</taxon>
        <taxon>Agaricomycotina</taxon>
        <taxon>Tremellomycetes</taxon>
        <taxon>Trichosporonales</taxon>
        <taxon>Trichosporonaceae</taxon>
        <taxon>Vanrija</taxon>
    </lineage>
</organism>